<comment type="caution">
    <text evidence="6">The sequence shown here is derived from an EMBL/GenBank/DDBJ whole genome shotgun (WGS) entry which is preliminary data.</text>
</comment>
<dbReference type="OrthoDB" id="9775455at2"/>
<dbReference type="EMBL" id="JXSL01000022">
    <property type="protein sequence ID" value="KIL99706.1"/>
    <property type="molecule type" value="Genomic_DNA"/>
</dbReference>
<evidence type="ECO:0000313" key="6">
    <source>
        <dbReference type="EMBL" id="KIL99706.1"/>
    </source>
</evidence>
<dbReference type="Proteomes" id="UP000031971">
    <property type="component" value="Unassembled WGS sequence"/>
</dbReference>
<feature type="signal peptide" evidence="3">
    <location>
        <begin position="1"/>
        <end position="21"/>
    </location>
</feature>
<keyword evidence="3" id="KW-0732">Signal</keyword>
<keyword evidence="7" id="KW-1185">Reference proteome</keyword>
<dbReference type="STRING" id="272627.CCC_03878"/>
<dbReference type="PANTHER" id="PTHR30332:SF17">
    <property type="entry name" value="TYPE IV PILIATION SYSTEM PROTEIN DR_0774-RELATED"/>
    <property type="match status" value="1"/>
</dbReference>
<feature type="region of interest" description="Disordered" evidence="2">
    <location>
        <begin position="475"/>
        <end position="496"/>
    </location>
</feature>
<dbReference type="GO" id="GO:0009306">
    <property type="term" value="P:protein secretion"/>
    <property type="evidence" value="ECO:0007669"/>
    <property type="project" value="InterPro"/>
</dbReference>
<reference evidence="6 7" key="1">
    <citation type="submission" date="2015-01" db="EMBL/GenBank/DDBJ databases">
        <title>Genome Sequence of Magnetospirillum magnetotacticum Strain MS-1.</title>
        <authorList>
            <person name="Marinov G.K."/>
            <person name="Smalley M.D."/>
            <person name="DeSalvo G."/>
        </authorList>
    </citation>
    <scope>NUCLEOTIDE SEQUENCE [LARGE SCALE GENOMIC DNA]</scope>
    <source>
        <strain evidence="6 7">MS-1</strain>
    </source>
</reference>
<name>A0A0C2V3R5_PARME</name>
<evidence type="ECO:0000313" key="7">
    <source>
        <dbReference type="Proteomes" id="UP000031971"/>
    </source>
</evidence>
<comment type="similarity">
    <text evidence="1">Belongs to the bacterial secretin family.</text>
</comment>
<dbReference type="GO" id="GO:0015627">
    <property type="term" value="C:type II protein secretion system complex"/>
    <property type="evidence" value="ECO:0007669"/>
    <property type="project" value="TreeGrafter"/>
</dbReference>
<dbReference type="InterPro" id="IPR032789">
    <property type="entry name" value="T2SS-T3SS_pil_N"/>
</dbReference>
<evidence type="ECO:0000256" key="3">
    <source>
        <dbReference type="SAM" id="SignalP"/>
    </source>
</evidence>
<proteinExistence type="inferred from homology"/>
<dbReference type="Pfam" id="PF00263">
    <property type="entry name" value="Secretin"/>
    <property type="match status" value="1"/>
</dbReference>
<dbReference type="Pfam" id="PF13629">
    <property type="entry name" value="T2SS-T3SS_pil_N"/>
    <property type="match status" value="1"/>
</dbReference>
<accession>A0A0C2V3R5</accession>
<dbReference type="InterPro" id="IPR001775">
    <property type="entry name" value="GspD/PilQ"/>
</dbReference>
<dbReference type="PANTHER" id="PTHR30332">
    <property type="entry name" value="PROBABLE GENERAL SECRETION PATHWAY PROTEIN D"/>
    <property type="match status" value="1"/>
</dbReference>
<dbReference type="InterPro" id="IPR004846">
    <property type="entry name" value="T2SS/T3SS_dom"/>
</dbReference>
<dbReference type="PRINTS" id="PR00811">
    <property type="entry name" value="BCTERIALGSPD"/>
</dbReference>
<protein>
    <submittedName>
        <fullName evidence="6">Type II/IV secretion system secretin RcpA/CpaC associated with Flp pilus assembly</fullName>
    </submittedName>
</protein>
<sequence length="496" mass="52095">MRGRFIPAAILAILLAMPAWAQSEEPPPPHSAPRAMVITLGAPSGPGQAQRAGTPRSLLGATAASAESMQVPVGKSVDLTLPGAVREVVIGNSDIADVMVRSPNLVHITGRAVGQTNVFLVDRAGRVMRRIDLNVSIDSQAVRDALRAVLPDERAINVEAVADSLYLSGSVKNDAAARDAKMLARRFVAEDAKLVNLLRVVNEQQVLLHVKVAEIQRTVLKELGFGLTANKGIPLIGSSVLGSGSKTSSTVGLIDSSSTAIFGTATITGIGALAANLNILENQGLIRTLVEPNLTAVSGETATMLAGGELPIPISQTNGAVSVEFKPYGVLLSFTPTVLDPGRLSLKMSTEVSAIDNNNKTAISSSISVPAFKVRRAGSTVELPSGGSIMIAGLLQNDITSNITGLPGLMDLPVLGLLFRSNAFQRNETELVVILSAYVVRPVEQPVLGTPNDGFAPSSDLKRFLLGRLQDTYTKRSRELPATPPSLQGPYGHIVQ</sequence>
<evidence type="ECO:0000256" key="1">
    <source>
        <dbReference type="RuleBase" id="RU004003"/>
    </source>
</evidence>
<dbReference type="InterPro" id="IPR050810">
    <property type="entry name" value="Bact_Secretion_Sys_Channel"/>
</dbReference>
<evidence type="ECO:0000259" key="5">
    <source>
        <dbReference type="Pfam" id="PF13629"/>
    </source>
</evidence>
<feature type="domain" description="Pilus formation protein N-terminal" evidence="5">
    <location>
        <begin position="66"/>
        <end position="136"/>
    </location>
</feature>
<feature type="chain" id="PRO_5002157123" evidence="3">
    <location>
        <begin position="22"/>
        <end position="496"/>
    </location>
</feature>
<evidence type="ECO:0000256" key="2">
    <source>
        <dbReference type="SAM" id="MobiDB-lite"/>
    </source>
</evidence>
<gene>
    <name evidence="6" type="ORF">CCC_03878</name>
</gene>
<organism evidence="6 7">
    <name type="scientific">Paramagnetospirillum magnetotacticum MS-1</name>
    <dbReference type="NCBI Taxonomy" id="272627"/>
    <lineage>
        <taxon>Bacteria</taxon>
        <taxon>Pseudomonadati</taxon>
        <taxon>Pseudomonadota</taxon>
        <taxon>Alphaproteobacteria</taxon>
        <taxon>Rhodospirillales</taxon>
        <taxon>Magnetospirillaceae</taxon>
        <taxon>Paramagnetospirillum</taxon>
    </lineage>
</organism>
<dbReference type="AlphaFoldDB" id="A0A0C2V3R5"/>
<dbReference type="RefSeq" id="WP_041040219.1">
    <property type="nucleotide sequence ID" value="NZ_JXSL01000022.1"/>
</dbReference>
<feature type="domain" description="Type II/III secretion system secretin-like" evidence="4">
    <location>
        <begin position="280"/>
        <end position="441"/>
    </location>
</feature>
<evidence type="ECO:0000259" key="4">
    <source>
        <dbReference type="Pfam" id="PF00263"/>
    </source>
</evidence>